<evidence type="ECO:0000313" key="1">
    <source>
        <dbReference type="EMBL" id="KAJ8368077.1"/>
    </source>
</evidence>
<proteinExistence type="predicted"/>
<name>A0A9Q1FV47_SYNKA</name>
<dbReference type="Proteomes" id="UP001152622">
    <property type="component" value="Chromosome 3"/>
</dbReference>
<keyword evidence="2" id="KW-1185">Reference proteome</keyword>
<comment type="caution">
    <text evidence="1">The sequence shown here is derived from an EMBL/GenBank/DDBJ whole genome shotgun (WGS) entry which is preliminary data.</text>
</comment>
<protein>
    <submittedName>
        <fullName evidence="1">Uncharacterized protein</fullName>
    </submittedName>
</protein>
<evidence type="ECO:0000313" key="2">
    <source>
        <dbReference type="Proteomes" id="UP001152622"/>
    </source>
</evidence>
<organism evidence="1 2">
    <name type="scientific">Synaphobranchus kaupii</name>
    <name type="common">Kaup's arrowtooth eel</name>
    <dbReference type="NCBI Taxonomy" id="118154"/>
    <lineage>
        <taxon>Eukaryota</taxon>
        <taxon>Metazoa</taxon>
        <taxon>Chordata</taxon>
        <taxon>Craniata</taxon>
        <taxon>Vertebrata</taxon>
        <taxon>Euteleostomi</taxon>
        <taxon>Actinopterygii</taxon>
        <taxon>Neopterygii</taxon>
        <taxon>Teleostei</taxon>
        <taxon>Anguilliformes</taxon>
        <taxon>Synaphobranchidae</taxon>
        <taxon>Synaphobranchus</taxon>
    </lineage>
</organism>
<reference evidence="1" key="1">
    <citation type="journal article" date="2023" name="Science">
        <title>Genome structures resolve the early diversification of teleost fishes.</title>
        <authorList>
            <person name="Parey E."/>
            <person name="Louis A."/>
            <person name="Montfort J."/>
            <person name="Bouchez O."/>
            <person name="Roques C."/>
            <person name="Iampietro C."/>
            <person name="Lluch J."/>
            <person name="Castinel A."/>
            <person name="Donnadieu C."/>
            <person name="Desvignes T."/>
            <person name="Floi Bucao C."/>
            <person name="Jouanno E."/>
            <person name="Wen M."/>
            <person name="Mejri S."/>
            <person name="Dirks R."/>
            <person name="Jansen H."/>
            <person name="Henkel C."/>
            <person name="Chen W.J."/>
            <person name="Zahm M."/>
            <person name="Cabau C."/>
            <person name="Klopp C."/>
            <person name="Thompson A.W."/>
            <person name="Robinson-Rechavi M."/>
            <person name="Braasch I."/>
            <person name="Lecointre G."/>
            <person name="Bobe J."/>
            <person name="Postlethwait J.H."/>
            <person name="Berthelot C."/>
            <person name="Roest Crollius H."/>
            <person name="Guiguen Y."/>
        </authorList>
    </citation>
    <scope>NUCLEOTIDE SEQUENCE</scope>
    <source>
        <strain evidence="1">WJC10195</strain>
    </source>
</reference>
<gene>
    <name evidence="1" type="ORF">SKAU_G00081050</name>
</gene>
<dbReference type="AlphaFoldDB" id="A0A9Q1FV47"/>
<sequence>MYTPALNSSFRLIIKPRQFHLPLPCSRLTSITWELLKSYDKGETSSCLLSVFEDTEVKTVLSYFWDSRLCGAAACRLQ</sequence>
<dbReference type="EMBL" id="JAINUF010000003">
    <property type="protein sequence ID" value="KAJ8368077.1"/>
    <property type="molecule type" value="Genomic_DNA"/>
</dbReference>
<accession>A0A9Q1FV47</accession>